<evidence type="ECO:0000313" key="9">
    <source>
        <dbReference type="Proteomes" id="UP000887567"/>
    </source>
</evidence>
<evidence type="ECO:0000313" key="8">
    <source>
        <dbReference type="EnsemblMetazoa" id="XP_020894320.1"/>
    </source>
</evidence>
<dbReference type="Gene3D" id="3.10.450.580">
    <property type="entry name" value="Mediator complex, subunit Med6"/>
    <property type="match status" value="1"/>
</dbReference>
<organism evidence="8 9">
    <name type="scientific">Exaiptasia diaphana</name>
    <name type="common">Tropical sea anemone</name>
    <name type="synonym">Aiptasia pulchella</name>
    <dbReference type="NCBI Taxonomy" id="2652724"/>
    <lineage>
        <taxon>Eukaryota</taxon>
        <taxon>Metazoa</taxon>
        <taxon>Cnidaria</taxon>
        <taxon>Anthozoa</taxon>
        <taxon>Hexacorallia</taxon>
        <taxon>Actiniaria</taxon>
        <taxon>Aiptasiidae</taxon>
        <taxon>Exaiptasia</taxon>
    </lineage>
</organism>
<evidence type="ECO:0000256" key="7">
    <source>
        <dbReference type="SAM" id="MobiDB-lite"/>
    </source>
</evidence>
<dbReference type="GO" id="GO:0006357">
    <property type="term" value="P:regulation of transcription by RNA polymerase II"/>
    <property type="evidence" value="ECO:0007669"/>
    <property type="project" value="InterPro"/>
</dbReference>
<proteinExistence type="inferred from homology"/>
<keyword evidence="5 6" id="KW-0539">Nucleus</keyword>
<dbReference type="InterPro" id="IPR007018">
    <property type="entry name" value="Mediator_Med6"/>
</dbReference>
<evidence type="ECO:0000256" key="4">
    <source>
        <dbReference type="ARBA" id="ARBA00023163"/>
    </source>
</evidence>
<evidence type="ECO:0000256" key="1">
    <source>
        <dbReference type="ARBA" id="ARBA00004123"/>
    </source>
</evidence>
<evidence type="ECO:0000256" key="6">
    <source>
        <dbReference type="RuleBase" id="RU364143"/>
    </source>
</evidence>
<feature type="region of interest" description="Disordered" evidence="7">
    <location>
        <begin position="191"/>
        <end position="280"/>
    </location>
</feature>
<dbReference type="Proteomes" id="UP000887567">
    <property type="component" value="Unplaced"/>
</dbReference>
<evidence type="ECO:0000256" key="5">
    <source>
        <dbReference type="ARBA" id="ARBA00023242"/>
    </source>
</evidence>
<accession>A0A913WUJ7</accession>
<dbReference type="GO" id="GO:0003712">
    <property type="term" value="F:transcription coregulator activity"/>
    <property type="evidence" value="ECO:0007669"/>
    <property type="project" value="InterPro"/>
</dbReference>
<protein>
    <recommendedName>
        <fullName evidence="6">Mediator of RNA polymerase II transcription subunit 6</fullName>
    </recommendedName>
    <alternativeName>
        <fullName evidence="6">Mediator complex subunit 6</fullName>
    </alternativeName>
</protein>
<keyword evidence="6" id="KW-0010">Activator</keyword>
<feature type="compositionally biased region" description="Polar residues" evidence="7">
    <location>
        <begin position="229"/>
        <end position="251"/>
    </location>
</feature>
<comment type="subcellular location">
    <subcellularLocation>
        <location evidence="1 6">Nucleus</location>
    </subcellularLocation>
</comment>
<comment type="subunit">
    <text evidence="6">Component of the Mediator complex.</text>
</comment>
<dbReference type="OrthoDB" id="344220at2759"/>
<evidence type="ECO:0000256" key="2">
    <source>
        <dbReference type="ARBA" id="ARBA00007526"/>
    </source>
</evidence>
<keyword evidence="9" id="KW-1185">Reference proteome</keyword>
<comment type="similarity">
    <text evidence="2 6">Belongs to the Mediator complex subunit 6 family.</text>
</comment>
<comment type="function">
    <text evidence="6">Component of the Mediator complex, a coactivator involved in the regulated transcription of nearly all RNA polymerase II-dependent genes. Mediator functions as a bridge to convey information from gene-specific regulatory proteins to the basal RNA polymerase II transcription machinery. Mediator is recruited to promoters by direct interactions with regulatory proteins and serves as a scaffold for the assembly of a functional preinitiation complex with RNA polymerase II and the general transcription factors.</text>
</comment>
<evidence type="ECO:0000256" key="3">
    <source>
        <dbReference type="ARBA" id="ARBA00023015"/>
    </source>
</evidence>
<dbReference type="OMA" id="KKDMKPP"/>
<gene>
    <name evidence="6" type="primary">MED6</name>
</gene>
<dbReference type="GO" id="GO:0016592">
    <property type="term" value="C:mediator complex"/>
    <property type="evidence" value="ECO:0007669"/>
    <property type="project" value="InterPro"/>
</dbReference>
<dbReference type="EnsemblMetazoa" id="XM_021038661.2">
    <property type="protein sequence ID" value="XP_020894320.1"/>
    <property type="gene ID" value="LOC110233373"/>
</dbReference>
<reference evidence="8" key="1">
    <citation type="submission" date="2022-11" db="UniProtKB">
        <authorList>
            <consortium name="EnsemblMetazoa"/>
        </authorList>
    </citation>
    <scope>IDENTIFICATION</scope>
</reference>
<name>A0A913WUJ7_EXADI</name>
<dbReference type="AlphaFoldDB" id="A0A913WUJ7"/>
<dbReference type="PANTHER" id="PTHR13104">
    <property type="entry name" value="MED-6-RELATED"/>
    <property type="match status" value="1"/>
</dbReference>
<keyword evidence="3 6" id="KW-0805">Transcription regulation</keyword>
<dbReference type="Pfam" id="PF04934">
    <property type="entry name" value="Med6"/>
    <property type="match status" value="1"/>
</dbReference>
<sequence length="280" mass="31195">MAADPSENQLGVSWHDSVWIPILNPTNVLEYFSQRTNPFYDRTCNNEVVKMQRLDPTALQTMSGIEYEVIHVQDPILFVIRKQHRHSATQVTPISDYYILAGIVYQAPDLCSVINSRMLSALHNFESAFKEAVSYSRYHPSKGYWWQFKDSQKKTDSKSTTDTKSNQASSLFQREGVNQLLEELSKQFPPNVIKESVGPGSTTGTVKLKKEVEDTNADMGDTSKETPDPNLQINDTAVNGLSSVPAASTMSKPGLAIPGQGQKRGSDSVSKQPPQKKKKQ</sequence>
<keyword evidence="4 6" id="KW-0804">Transcription</keyword>
<dbReference type="InterPro" id="IPR038566">
    <property type="entry name" value="Mediator_Med6_sf"/>
</dbReference>